<accession>A0A8B8B7P7</accession>
<name>A0A8B8B7P7_CRAVI</name>
<sequence>MTVQLFPCFCAKRIPHVTSKELTVSLSKIFLSVFSFCTEVVCLTVLLPPLTFKSAKNIVTLLVYTGKERVLKAVLQNILQQAEADRGASIQSCKEYWISTHEILSVGTELCKLCSANTESRF</sequence>
<dbReference type="RefSeq" id="XP_022299442.1">
    <property type="nucleotide sequence ID" value="XM_022443734.1"/>
</dbReference>
<evidence type="ECO:0000313" key="1">
    <source>
        <dbReference type="Proteomes" id="UP000694844"/>
    </source>
</evidence>
<evidence type="ECO:0000313" key="2">
    <source>
        <dbReference type="RefSeq" id="XP_022299442.1"/>
    </source>
</evidence>
<organism evidence="1 2">
    <name type="scientific">Crassostrea virginica</name>
    <name type="common">Eastern oyster</name>
    <dbReference type="NCBI Taxonomy" id="6565"/>
    <lineage>
        <taxon>Eukaryota</taxon>
        <taxon>Metazoa</taxon>
        <taxon>Spiralia</taxon>
        <taxon>Lophotrochozoa</taxon>
        <taxon>Mollusca</taxon>
        <taxon>Bivalvia</taxon>
        <taxon>Autobranchia</taxon>
        <taxon>Pteriomorphia</taxon>
        <taxon>Ostreida</taxon>
        <taxon>Ostreoidea</taxon>
        <taxon>Ostreidae</taxon>
        <taxon>Crassostrea</taxon>
    </lineage>
</organism>
<proteinExistence type="predicted"/>
<keyword evidence="1" id="KW-1185">Reference proteome</keyword>
<protein>
    <submittedName>
        <fullName evidence="2">Uncharacterized protein LOC111108131</fullName>
    </submittedName>
</protein>
<gene>
    <name evidence="2" type="primary">LOC111108131</name>
</gene>
<dbReference type="GeneID" id="111108131"/>
<dbReference type="KEGG" id="cvn:111108131"/>
<dbReference type="Proteomes" id="UP000694844">
    <property type="component" value="Chromosome 8"/>
</dbReference>
<reference evidence="2" key="1">
    <citation type="submission" date="2025-08" db="UniProtKB">
        <authorList>
            <consortium name="RefSeq"/>
        </authorList>
    </citation>
    <scope>IDENTIFICATION</scope>
    <source>
        <tissue evidence="2">Whole sample</tissue>
    </source>
</reference>
<dbReference type="AlphaFoldDB" id="A0A8B8B7P7"/>